<name>A0ABV1LYX6_9NEIS</name>
<keyword evidence="1" id="KW-0732">Signal</keyword>
<dbReference type="PANTHER" id="PTHR35936">
    <property type="entry name" value="MEMBRANE-BOUND LYTIC MUREIN TRANSGLYCOSYLASE F"/>
    <property type="match status" value="1"/>
</dbReference>
<dbReference type="SUPFAM" id="SSF53850">
    <property type="entry name" value="Periplasmic binding protein-like II"/>
    <property type="match status" value="1"/>
</dbReference>
<evidence type="ECO:0000313" key="3">
    <source>
        <dbReference type="Proteomes" id="UP001433638"/>
    </source>
</evidence>
<protein>
    <submittedName>
        <fullName evidence="2">Transporter substrate-binding domain-containing protein</fullName>
    </submittedName>
</protein>
<comment type="caution">
    <text evidence="2">The sequence shown here is derived from an EMBL/GenBank/DDBJ whole genome shotgun (WGS) entry which is preliminary data.</text>
</comment>
<dbReference type="PANTHER" id="PTHR35936:SF6">
    <property type="entry name" value="AMINO ACID ABC TRANSPORTER SUBSTRATE-BINDING PAAT FAMILY PROTEIN"/>
    <property type="match status" value="1"/>
</dbReference>
<accession>A0ABV1LYX6</accession>
<reference evidence="2" key="1">
    <citation type="submission" date="2024-06" db="EMBL/GenBank/DDBJ databases">
        <title>Genome sequence of Vogesella sp. MAHUQ-64.</title>
        <authorList>
            <person name="Huq M.A."/>
        </authorList>
    </citation>
    <scope>NUCLEOTIDE SEQUENCE</scope>
    <source>
        <strain evidence="2">MAHUQ-64</strain>
    </source>
</reference>
<sequence length="243" mass="26916">MKRAYRRLLLLLGGLLAATGPACAATLSIVVDDSTEMPLAELRDGQLLQGWHKDIGVLLAARLGREPRFLVRPRKRLPVSLASGDADIVCGYQPAWLPGPFLWSAPVAEHTDVLVTLRRAPRPPALAAVADQPVGTVLGFRYPELEAVLGAHFIRDDAPQMQANLEKLVAGRIRHVVVNSQFLDYQIKRGLFRHALHPRLLVSRTRVQCALSPHSSVSLAELNRAIRQLQARGRLQAAYNRYR</sequence>
<feature type="signal peptide" evidence="1">
    <location>
        <begin position="1"/>
        <end position="24"/>
    </location>
</feature>
<feature type="chain" id="PRO_5045059723" evidence="1">
    <location>
        <begin position="25"/>
        <end position="243"/>
    </location>
</feature>
<keyword evidence="3" id="KW-1185">Reference proteome</keyword>
<gene>
    <name evidence="2" type="ORF">ABNW52_00455</name>
</gene>
<dbReference type="RefSeq" id="WP_349582497.1">
    <property type="nucleotide sequence ID" value="NZ_JBEFLD010000001.1"/>
</dbReference>
<dbReference type="Proteomes" id="UP001433638">
    <property type="component" value="Unassembled WGS sequence"/>
</dbReference>
<evidence type="ECO:0000256" key="1">
    <source>
        <dbReference type="SAM" id="SignalP"/>
    </source>
</evidence>
<proteinExistence type="predicted"/>
<organism evidence="2 3">
    <name type="scientific">Vogesella oryzagri</name>
    <dbReference type="NCBI Taxonomy" id="3160864"/>
    <lineage>
        <taxon>Bacteria</taxon>
        <taxon>Pseudomonadati</taxon>
        <taxon>Pseudomonadota</taxon>
        <taxon>Betaproteobacteria</taxon>
        <taxon>Neisseriales</taxon>
        <taxon>Chromobacteriaceae</taxon>
        <taxon>Vogesella</taxon>
    </lineage>
</organism>
<evidence type="ECO:0000313" key="2">
    <source>
        <dbReference type="EMBL" id="MEQ6289089.1"/>
    </source>
</evidence>
<dbReference type="Gene3D" id="3.40.190.10">
    <property type="entry name" value="Periplasmic binding protein-like II"/>
    <property type="match status" value="2"/>
</dbReference>
<dbReference type="EMBL" id="JBEFLD010000001">
    <property type="protein sequence ID" value="MEQ6289089.1"/>
    <property type="molecule type" value="Genomic_DNA"/>
</dbReference>